<evidence type="ECO:0000259" key="5">
    <source>
        <dbReference type="PROSITE" id="PS50011"/>
    </source>
</evidence>
<dbReference type="EMBL" id="KN848074">
    <property type="protein sequence ID" value="KIX97518.1"/>
    <property type="molecule type" value="Genomic_DNA"/>
</dbReference>
<dbReference type="SUPFAM" id="SSF56112">
    <property type="entry name" value="Protein kinase-like (PK-like)"/>
    <property type="match status" value="1"/>
</dbReference>
<gene>
    <name evidence="6" type="ORF">Z520_06970</name>
</gene>
<dbReference type="InterPro" id="IPR000719">
    <property type="entry name" value="Prot_kinase_dom"/>
</dbReference>
<dbReference type="GO" id="GO:0005524">
    <property type="term" value="F:ATP binding"/>
    <property type="evidence" value="ECO:0007669"/>
    <property type="project" value="UniProtKB-KW"/>
</dbReference>
<dbReference type="PANTHER" id="PTHR44329">
    <property type="entry name" value="SERINE/THREONINE-PROTEIN KINASE TNNI3K-RELATED"/>
    <property type="match status" value="1"/>
</dbReference>
<dbReference type="PROSITE" id="PS50011">
    <property type="entry name" value="PROTEIN_KINASE_DOM"/>
    <property type="match status" value="1"/>
</dbReference>
<dbReference type="RefSeq" id="XP_016631641.1">
    <property type="nucleotide sequence ID" value="XM_016777470.1"/>
</dbReference>
<accession>A0A0D2KLI4</accession>
<keyword evidence="1" id="KW-0808">Transferase</keyword>
<keyword evidence="2" id="KW-0547">Nucleotide-binding</keyword>
<protein>
    <recommendedName>
        <fullName evidence="5">Protein kinase domain-containing protein</fullName>
    </recommendedName>
</protein>
<keyword evidence="7" id="KW-1185">Reference proteome</keyword>
<dbReference type="VEuPathDB" id="FungiDB:Z520_06970"/>
<dbReference type="InterPro" id="IPR001245">
    <property type="entry name" value="Ser-Thr/Tyr_kinase_cat_dom"/>
</dbReference>
<evidence type="ECO:0000256" key="2">
    <source>
        <dbReference type="ARBA" id="ARBA00022741"/>
    </source>
</evidence>
<name>A0A0D2KLI4_9EURO</name>
<dbReference type="GO" id="GO:0004674">
    <property type="term" value="F:protein serine/threonine kinase activity"/>
    <property type="evidence" value="ECO:0007669"/>
    <property type="project" value="TreeGrafter"/>
</dbReference>
<evidence type="ECO:0000256" key="3">
    <source>
        <dbReference type="ARBA" id="ARBA00022777"/>
    </source>
</evidence>
<dbReference type="GeneID" id="27712716"/>
<dbReference type="InterPro" id="IPR011009">
    <property type="entry name" value="Kinase-like_dom_sf"/>
</dbReference>
<keyword evidence="4" id="KW-0067">ATP-binding</keyword>
<evidence type="ECO:0000256" key="4">
    <source>
        <dbReference type="ARBA" id="ARBA00022840"/>
    </source>
</evidence>
<dbReference type="PANTHER" id="PTHR44329:SF288">
    <property type="entry name" value="MITOGEN-ACTIVATED PROTEIN KINASE KINASE KINASE 20"/>
    <property type="match status" value="1"/>
</dbReference>
<sequence length="299" mass="33431">MCFNHKPQSAFPSDSRSISTISSYEGREYITAGGSGLIYGIDKDRVVKQYFEGEESDAERERQAYMRLGSHPNIASYLGSLKDGSIIVERGQPLREKYQKSGAAKIPLRRKLGWLRQAAEGLRYAHEKGIVQADVGCYNMIWTRARGGLAALMGSDCLKLIDFGGASVDGGEHGSCYQWYNYRRSTPEVSTQTDIFAFGCVMYEILTGRHPYHELEVSDNRSHLVQQLYEENHFPDTTNLPLGQLMQGCWHGTFNSMAEVVEALEAADSVSMNTKSSATVTETLKGYCWLFVRSICAKK</sequence>
<dbReference type="OrthoDB" id="1668230at2759"/>
<dbReference type="Proteomes" id="UP000053411">
    <property type="component" value="Unassembled WGS sequence"/>
</dbReference>
<evidence type="ECO:0000313" key="7">
    <source>
        <dbReference type="Proteomes" id="UP000053411"/>
    </source>
</evidence>
<feature type="domain" description="Protein kinase" evidence="5">
    <location>
        <begin position="24"/>
        <end position="270"/>
    </location>
</feature>
<evidence type="ECO:0000256" key="1">
    <source>
        <dbReference type="ARBA" id="ARBA00022679"/>
    </source>
</evidence>
<proteinExistence type="predicted"/>
<dbReference type="Pfam" id="PF07714">
    <property type="entry name" value="PK_Tyr_Ser-Thr"/>
    <property type="match status" value="1"/>
</dbReference>
<evidence type="ECO:0000313" key="6">
    <source>
        <dbReference type="EMBL" id="KIX97518.1"/>
    </source>
</evidence>
<dbReference type="AlphaFoldDB" id="A0A0D2KLI4"/>
<keyword evidence="3" id="KW-0418">Kinase</keyword>
<dbReference type="STRING" id="1442371.A0A0D2KLI4"/>
<reference evidence="6 7" key="1">
    <citation type="submission" date="2015-01" db="EMBL/GenBank/DDBJ databases">
        <title>The Genome Sequence of Fonsecaea multimorphosa CBS 102226.</title>
        <authorList>
            <consortium name="The Broad Institute Genomics Platform"/>
            <person name="Cuomo C."/>
            <person name="de Hoog S."/>
            <person name="Gorbushina A."/>
            <person name="Stielow B."/>
            <person name="Teixiera M."/>
            <person name="Abouelleil A."/>
            <person name="Chapman S.B."/>
            <person name="Priest M."/>
            <person name="Young S.K."/>
            <person name="Wortman J."/>
            <person name="Nusbaum C."/>
            <person name="Birren B."/>
        </authorList>
    </citation>
    <scope>NUCLEOTIDE SEQUENCE [LARGE SCALE GENOMIC DNA]</scope>
    <source>
        <strain evidence="6 7">CBS 102226</strain>
    </source>
</reference>
<organism evidence="6 7">
    <name type="scientific">Fonsecaea multimorphosa CBS 102226</name>
    <dbReference type="NCBI Taxonomy" id="1442371"/>
    <lineage>
        <taxon>Eukaryota</taxon>
        <taxon>Fungi</taxon>
        <taxon>Dikarya</taxon>
        <taxon>Ascomycota</taxon>
        <taxon>Pezizomycotina</taxon>
        <taxon>Eurotiomycetes</taxon>
        <taxon>Chaetothyriomycetidae</taxon>
        <taxon>Chaetothyriales</taxon>
        <taxon>Herpotrichiellaceae</taxon>
        <taxon>Fonsecaea</taxon>
    </lineage>
</organism>
<dbReference type="Gene3D" id="1.10.510.10">
    <property type="entry name" value="Transferase(Phosphotransferase) domain 1"/>
    <property type="match status" value="1"/>
</dbReference>
<dbReference type="InterPro" id="IPR051681">
    <property type="entry name" value="Ser/Thr_Kinases-Pseudokinases"/>
</dbReference>